<evidence type="ECO:0000259" key="2">
    <source>
        <dbReference type="Pfam" id="PF18885"/>
    </source>
</evidence>
<keyword evidence="1" id="KW-0732">Signal</keyword>
<dbReference type="Proteomes" id="UP000620124">
    <property type="component" value="Unassembled WGS sequence"/>
</dbReference>
<evidence type="ECO:0000313" key="4">
    <source>
        <dbReference type="Proteomes" id="UP000620124"/>
    </source>
</evidence>
<accession>A0A8H6YSS1</accession>
<dbReference type="EMBL" id="JACAZI010000004">
    <property type="protein sequence ID" value="KAF7363245.1"/>
    <property type="molecule type" value="Genomic_DNA"/>
</dbReference>
<feature type="chain" id="PRO_5034082557" description="DUF5648 domain-containing protein" evidence="1">
    <location>
        <begin position="19"/>
        <end position="194"/>
    </location>
</feature>
<evidence type="ECO:0000313" key="3">
    <source>
        <dbReference type="EMBL" id="KAF7363245.1"/>
    </source>
</evidence>
<feature type="domain" description="DUF5648" evidence="2">
    <location>
        <begin position="47"/>
        <end position="184"/>
    </location>
</feature>
<comment type="caution">
    <text evidence="3">The sequence shown here is derived from an EMBL/GenBank/DDBJ whole genome shotgun (WGS) entry which is preliminary data.</text>
</comment>
<name>A0A8H6YSS1_9AGAR</name>
<proteinExistence type="predicted"/>
<gene>
    <name evidence="3" type="ORF">MVEN_00677600</name>
</gene>
<dbReference type="OrthoDB" id="9971254at2759"/>
<sequence length="194" mass="21009">MRAALFSVLTAIISFVQAAFFSGESTTVNLRAQASPETCGNIADLVPLFQMYDAAVTVHFYTADDSKVTATIQEGTYAFNGVAALIFPTLEPSTVPFFSLVNARTTSFFYTTNATERSNALAAGYRDYETTGYIYPTQVCGSVPLYRAHFIGANTDYIYTTSVTERDNAIVNQGFVDEGIAGYVIELASGIIID</sequence>
<protein>
    <recommendedName>
        <fullName evidence="2">DUF5648 domain-containing protein</fullName>
    </recommendedName>
</protein>
<dbReference type="Pfam" id="PF18885">
    <property type="entry name" value="DUF5648"/>
    <property type="match status" value="1"/>
</dbReference>
<dbReference type="InterPro" id="IPR043708">
    <property type="entry name" value="DUF5648"/>
</dbReference>
<evidence type="ECO:0000256" key="1">
    <source>
        <dbReference type="SAM" id="SignalP"/>
    </source>
</evidence>
<dbReference type="AlphaFoldDB" id="A0A8H6YSS1"/>
<reference evidence="3" key="1">
    <citation type="submission" date="2020-05" db="EMBL/GenBank/DDBJ databases">
        <title>Mycena genomes resolve the evolution of fungal bioluminescence.</title>
        <authorList>
            <person name="Tsai I.J."/>
        </authorList>
    </citation>
    <scope>NUCLEOTIDE SEQUENCE</scope>
    <source>
        <strain evidence="3">CCC161011</strain>
    </source>
</reference>
<organism evidence="3 4">
    <name type="scientific">Mycena venus</name>
    <dbReference type="NCBI Taxonomy" id="2733690"/>
    <lineage>
        <taxon>Eukaryota</taxon>
        <taxon>Fungi</taxon>
        <taxon>Dikarya</taxon>
        <taxon>Basidiomycota</taxon>
        <taxon>Agaricomycotina</taxon>
        <taxon>Agaricomycetes</taxon>
        <taxon>Agaricomycetidae</taxon>
        <taxon>Agaricales</taxon>
        <taxon>Marasmiineae</taxon>
        <taxon>Mycenaceae</taxon>
        <taxon>Mycena</taxon>
    </lineage>
</organism>
<feature type="signal peptide" evidence="1">
    <location>
        <begin position="1"/>
        <end position="18"/>
    </location>
</feature>
<keyword evidence="4" id="KW-1185">Reference proteome</keyword>